<feature type="region of interest" description="Disordered" evidence="1">
    <location>
        <begin position="10"/>
        <end position="77"/>
    </location>
</feature>
<evidence type="ECO:0000313" key="3">
    <source>
        <dbReference type="Proteomes" id="UP001302126"/>
    </source>
</evidence>
<dbReference type="Proteomes" id="UP001302126">
    <property type="component" value="Unassembled WGS sequence"/>
</dbReference>
<sequence>MPGLIPLMLGSSNRLSLLPSPPNSPHELRRQSTSNTDSSSWKTSNPRRQSTANTDSWQSRQMSRPKPLKRLSLPTPAPLPMVPYSPAEWKKAIAEIKRDSLAEKHRACSARCVEILNGIKDKSQVEPVYLIHLHFYAATSMEICARPLPASSAFRTNLLKQARTHFDRAAALINAAEESVITKVRPGSVTSSRGSSCHSPSGSISSRADTPDTRVSSPTDSVSSFDDLSSRLGSPKRVKKVSFSLPQEETIRIPEPYIRPDSPTLGFDDMYFHSPITKQHLPEPPVSPKFQEIEYPLHTIHESDESDHTFSSEEEDESAYMVAQSIDRCCEHLSGLRRQLSRHAASLSETLSKPSSSAVAAVARSRSGKTVEELKALDKLARIERLRRNGWQRQRFDARRYEELCEAVLAELS</sequence>
<name>A0AAN6WQC9_9PEZI</name>
<feature type="compositionally biased region" description="Polar residues" evidence="1">
    <location>
        <begin position="213"/>
        <end position="227"/>
    </location>
</feature>
<dbReference type="EMBL" id="MU864447">
    <property type="protein sequence ID" value="KAK4185525.1"/>
    <property type="molecule type" value="Genomic_DNA"/>
</dbReference>
<feature type="region of interest" description="Disordered" evidence="1">
    <location>
        <begin position="185"/>
        <end position="230"/>
    </location>
</feature>
<feature type="compositionally biased region" description="Polar residues" evidence="1">
    <location>
        <begin position="31"/>
        <end position="62"/>
    </location>
</feature>
<keyword evidence="3" id="KW-1185">Reference proteome</keyword>
<reference evidence="2" key="1">
    <citation type="journal article" date="2023" name="Mol. Phylogenet. Evol.">
        <title>Genome-scale phylogeny and comparative genomics of the fungal order Sordariales.</title>
        <authorList>
            <person name="Hensen N."/>
            <person name="Bonometti L."/>
            <person name="Westerberg I."/>
            <person name="Brannstrom I.O."/>
            <person name="Guillou S."/>
            <person name="Cros-Aarteil S."/>
            <person name="Calhoun S."/>
            <person name="Haridas S."/>
            <person name="Kuo A."/>
            <person name="Mondo S."/>
            <person name="Pangilinan J."/>
            <person name="Riley R."/>
            <person name="LaButti K."/>
            <person name="Andreopoulos B."/>
            <person name="Lipzen A."/>
            <person name="Chen C."/>
            <person name="Yan M."/>
            <person name="Daum C."/>
            <person name="Ng V."/>
            <person name="Clum A."/>
            <person name="Steindorff A."/>
            <person name="Ohm R.A."/>
            <person name="Martin F."/>
            <person name="Silar P."/>
            <person name="Natvig D.O."/>
            <person name="Lalanne C."/>
            <person name="Gautier V."/>
            <person name="Ament-Velasquez S.L."/>
            <person name="Kruys A."/>
            <person name="Hutchinson M.I."/>
            <person name="Powell A.J."/>
            <person name="Barry K."/>
            <person name="Miller A.N."/>
            <person name="Grigoriev I.V."/>
            <person name="Debuchy R."/>
            <person name="Gladieux P."/>
            <person name="Hiltunen Thoren M."/>
            <person name="Johannesson H."/>
        </authorList>
    </citation>
    <scope>NUCLEOTIDE SEQUENCE</scope>
    <source>
        <strain evidence="2">PSN309</strain>
    </source>
</reference>
<protein>
    <submittedName>
        <fullName evidence="2">Uncharacterized protein</fullName>
    </submittedName>
</protein>
<evidence type="ECO:0000313" key="2">
    <source>
        <dbReference type="EMBL" id="KAK4185525.1"/>
    </source>
</evidence>
<feature type="compositionally biased region" description="Low complexity" evidence="1">
    <location>
        <begin position="191"/>
        <end position="206"/>
    </location>
</feature>
<comment type="caution">
    <text evidence="2">The sequence shown here is derived from an EMBL/GenBank/DDBJ whole genome shotgun (WGS) entry which is preliminary data.</text>
</comment>
<organism evidence="2 3">
    <name type="scientific">Podospora australis</name>
    <dbReference type="NCBI Taxonomy" id="1536484"/>
    <lineage>
        <taxon>Eukaryota</taxon>
        <taxon>Fungi</taxon>
        <taxon>Dikarya</taxon>
        <taxon>Ascomycota</taxon>
        <taxon>Pezizomycotina</taxon>
        <taxon>Sordariomycetes</taxon>
        <taxon>Sordariomycetidae</taxon>
        <taxon>Sordariales</taxon>
        <taxon>Podosporaceae</taxon>
        <taxon>Podospora</taxon>
    </lineage>
</organism>
<reference evidence="2" key="2">
    <citation type="submission" date="2023-05" db="EMBL/GenBank/DDBJ databases">
        <authorList>
            <consortium name="Lawrence Berkeley National Laboratory"/>
            <person name="Steindorff A."/>
            <person name="Hensen N."/>
            <person name="Bonometti L."/>
            <person name="Westerberg I."/>
            <person name="Brannstrom I.O."/>
            <person name="Guillou S."/>
            <person name="Cros-Aarteil S."/>
            <person name="Calhoun S."/>
            <person name="Haridas S."/>
            <person name="Kuo A."/>
            <person name="Mondo S."/>
            <person name="Pangilinan J."/>
            <person name="Riley R."/>
            <person name="Labutti K."/>
            <person name="Andreopoulos B."/>
            <person name="Lipzen A."/>
            <person name="Chen C."/>
            <person name="Yanf M."/>
            <person name="Daum C."/>
            <person name="Ng V."/>
            <person name="Clum A."/>
            <person name="Ohm R."/>
            <person name="Martin F."/>
            <person name="Silar P."/>
            <person name="Natvig D."/>
            <person name="Lalanne C."/>
            <person name="Gautier V."/>
            <person name="Ament-Velasquez S.L."/>
            <person name="Kruys A."/>
            <person name="Hutchinson M.I."/>
            <person name="Powell A.J."/>
            <person name="Barry K."/>
            <person name="Miller A.N."/>
            <person name="Grigoriev I.V."/>
            <person name="Debuchy R."/>
            <person name="Gladieux P."/>
            <person name="Thoren M.H."/>
            <person name="Johannesson H."/>
        </authorList>
    </citation>
    <scope>NUCLEOTIDE SEQUENCE</scope>
    <source>
        <strain evidence="2">PSN309</strain>
    </source>
</reference>
<evidence type="ECO:0000256" key="1">
    <source>
        <dbReference type="SAM" id="MobiDB-lite"/>
    </source>
</evidence>
<proteinExistence type="predicted"/>
<accession>A0AAN6WQC9</accession>
<gene>
    <name evidence="2" type="ORF">QBC35DRAFT_516862</name>
</gene>
<dbReference type="AlphaFoldDB" id="A0AAN6WQC9"/>